<keyword evidence="1" id="KW-0732">Signal</keyword>
<evidence type="ECO:0000313" key="4">
    <source>
        <dbReference type="EMBL" id="KGE73139.1"/>
    </source>
</evidence>
<dbReference type="PANTHER" id="PTHR35936">
    <property type="entry name" value="MEMBRANE-BOUND LYTIC MUREIN TRANSGLYCOSYLASE F"/>
    <property type="match status" value="1"/>
</dbReference>
<keyword evidence="5" id="KW-1185">Reference proteome</keyword>
<evidence type="ECO:0000259" key="2">
    <source>
        <dbReference type="SMART" id="SM00062"/>
    </source>
</evidence>
<dbReference type="STRING" id="1480694.DC28_04955"/>
<dbReference type="GO" id="GO:0016020">
    <property type="term" value="C:membrane"/>
    <property type="evidence" value="ECO:0007669"/>
    <property type="project" value="InterPro"/>
</dbReference>
<sequence>MSNLSWVGLLTLATLALVFLMSCSAGDKPSQDSESRTAAKPLVVAMELQFPPFEMTDEQGTPRGISVEMAKALGEFLGRPVEIQNTAWVGLIPSLQSGGADVVISSMTVTEERRQVVDFSIPYAQSGLTLLLSAQSPAQNFSDLNKPGRVVAVKSGTTGAIVAQEKLLQADIRIFEDVAACVLEVVQGKADAFIYDALTVYESHKNNPATTRLNIQSIPDTFGYWAAALKKGNDTLLAQVNDFIREYRSQGGFERLGDEYLGSVKAVFEEQDVPFFFDIQE</sequence>
<name>A0A098QZK0_9SPIO</name>
<dbReference type="SUPFAM" id="SSF53850">
    <property type="entry name" value="Periplasmic binding protein-like II"/>
    <property type="match status" value="1"/>
</dbReference>
<evidence type="ECO:0008006" key="6">
    <source>
        <dbReference type="Google" id="ProtNLM"/>
    </source>
</evidence>
<reference evidence="4 5" key="1">
    <citation type="submission" date="2014-05" db="EMBL/GenBank/DDBJ databases">
        <title>De novo Genome Sequence of Spirocheata sp.</title>
        <authorList>
            <person name="Shivani Y."/>
            <person name="Subhash Y."/>
            <person name="Tushar L."/>
            <person name="Sasikala C."/>
            <person name="Ramana C.V."/>
        </authorList>
    </citation>
    <scope>NUCLEOTIDE SEQUENCE [LARGE SCALE GENOMIC DNA]</scope>
    <source>
        <strain evidence="4 5">JC230</strain>
    </source>
</reference>
<protein>
    <recommendedName>
        <fullName evidence="6">Solute-binding protein family 3/N-terminal domain-containing protein</fullName>
    </recommendedName>
</protein>
<dbReference type="eggNOG" id="COG0834">
    <property type="taxonomic scope" value="Bacteria"/>
</dbReference>
<dbReference type="SMART" id="SM00079">
    <property type="entry name" value="PBPe"/>
    <property type="match status" value="1"/>
</dbReference>
<dbReference type="GO" id="GO:0015276">
    <property type="term" value="F:ligand-gated monoatomic ion channel activity"/>
    <property type="evidence" value="ECO:0007669"/>
    <property type="project" value="InterPro"/>
</dbReference>
<dbReference type="InterPro" id="IPR001320">
    <property type="entry name" value="Iontro_rcpt_C"/>
</dbReference>
<dbReference type="Pfam" id="PF00497">
    <property type="entry name" value="SBP_bac_3"/>
    <property type="match status" value="1"/>
</dbReference>
<evidence type="ECO:0000313" key="5">
    <source>
        <dbReference type="Proteomes" id="UP000029692"/>
    </source>
</evidence>
<evidence type="ECO:0000259" key="3">
    <source>
        <dbReference type="SMART" id="SM00079"/>
    </source>
</evidence>
<dbReference type="CDD" id="cd13629">
    <property type="entry name" value="PBP2_Dsm1740"/>
    <property type="match status" value="1"/>
</dbReference>
<dbReference type="InterPro" id="IPR001638">
    <property type="entry name" value="Solute-binding_3/MltF_N"/>
</dbReference>
<accession>A0A098QZK0</accession>
<dbReference type="Gene3D" id="3.40.190.10">
    <property type="entry name" value="Periplasmic binding protein-like II"/>
    <property type="match status" value="2"/>
</dbReference>
<feature type="domain" description="Solute-binding protein family 3/N-terminal" evidence="2">
    <location>
        <begin position="41"/>
        <end position="264"/>
    </location>
</feature>
<dbReference type="AlphaFoldDB" id="A0A098QZK0"/>
<dbReference type="PANTHER" id="PTHR35936:SF17">
    <property type="entry name" value="ARGININE-BINDING EXTRACELLULAR PROTEIN ARTP"/>
    <property type="match status" value="1"/>
</dbReference>
<comment type="caution">
    <text evidence="4">The sequence shown here is derived from an EMBL/GenBank/DDBJ whole genome shotgun (WGS) entry which is preliminary data.</text>
</comment>
<dbReference type="Proteomes" id="UP000029692">
    <property type="component" value="Unassembled WGS sequence"/>
</dbReference>
<feature type="domain" description="Ionotropic glutamate receptor C-terminal" evidence="3">
    <location>
        <begin position="41"/>
        <end position="263"/>
    </location>
</feature>
<gene>
    <name evidence="4" type="ORF">DC28_04955</name>
</gene>
<dbReference type="SMART" id="SM00062">
    <property type="entry name" value="PBPb"/>
    <property type="match status" value="1"/>
</dbReference>
<dbReference type="EMBL" id="JNUP01000045">
    <property type="protein sequence ID" value="KGE73139.1"/>
    <property type="molecule type" value="Genomic_DNA"/>
</dbReference>
<proteinExistence type="predicted"/>
<organism evidence="4 5">
    <name type="scientific">Spirochaeta lutea</name>
    <dbReference type="NCBI Taxonomy" id="1480694"/>
    <lineage>
        <taxon>Bacteria</taxon>
        <taxon>Pseudomonadati</taxon>
        <taxon>Spirochaetota</taxon>
        <taxon>Spirochaetia</taxon>
        <taxon>Spirochaetales</taxon>
        <taxon>Spirochaetaceae</taxon>
        <taxon>Spirochaeta</taxon>
    </lineage>
</organism>
<evidence type="ECO:0000256" key="1">
    <source>
        <dbReference type="ARBA" id="ARBA00022729"/>
    </source>
</evidence>